<feature type="modified residue" description="4-aspartylphosphate" evidence="11">
    <location>
        <position position="1173"/>
    </location>
</feature>
<evidence type="ECO:0000256" key="1">
    <source>
        <dbReference type="ARBA" id="ARBA00000085"/>
    </source>
</evidence>
<evidence type="ECO:0000256" key="11">
    <source>
        <dbReference type="PROSITE-ProRule" id="PRU00169"/>
    </source>
</evidence>
<accession>B3EFL9</accession>
<dbReference type="SMART" id="SM00448">
    <property type="entry name" value="REC"/>
    <property type="match status" value="2"/>
</dbReference>
<dbReference type="PROSITE" id="PS50113">
    <property type="entry name" value="PAC"/>
    <property type="match status" value="1"/>
</dbReference>
<dbReference type="SMART" id="SM00086">
    <property type="entry name" value="PAC"/>
    <property type="match status" value="1"/>
</dbReference>
<dbReference type="InterPro" id="IPR035965">
    <property type="entry name" value="PAS-like_dom_sf"/>
</dbReference>
<evidence type="ECO:0000256" key="9">
    <source>
        <dbReference type="ARBA" id="ARBA00064003"/>
    </source>
</evidence>
<dbReference type="eggNOG" id="COG5002">
    <property type="taxonomic scope" value="Bacteria"/>
</dbReference>
<dbReference type="Gene3D" id="3.30.450.20">
    <property type="entry name" value="PAS domain"/>
    <property type="match status" value="1"/>
</dbReference>
<dbReference type="InterPro" id="IPR036097">
    <property type="entry name" value="HisK_dim/P_sf"/>
</dbReference>
<feature type="transmembrane region" description="Helical" evidence="12">
    <location>
        <begin position="227"/>
        <end position="246"/>
    </location>
</feature>
<dbReference type="eggNOG" id="COG0642">
    <property type="taxonomic scope" value="Bacteria"/>
</dbReference>
<dbReference type="InterPro" id="IPR004358">
    <property type="entry name" value="Sig_transdc_His_kin-like_C"/>
</dbReference>
<dbReference type="InterPro" id="IPR000700">
    <property type="entry name" value="PAS-assoc_C"/>
</dbReference>
<evidence type="ECO:0000256" key="8">
    <source>
        <dbReference type="ARBA" id="ARBA00023012"/>
    </source>
</evidence>
<feature type="modified residue" description="4-aspartylphosphate" evidence="11">
    <location>
        <position position="1327"/>
    </location>
</feature>
<dbReference type="KEGG" id="cli:Clim_1949"/>
<feature type="domain" description="Response regulatory" evidence="14">
    <location>
        <begin position="1119"/>
        <end position="1240"/>
    </location>
</feature>
<evidence type="ECO:0000256" key="12">
    <source>
        <dbReference type="SAM" id="Phobius"/>
    </source>
</evidence>
<dbReference type="CDD" id="cd00082">
    <property type="entry name" value="HisKA"/>
    <property type="match status" value="1"/>
</dbReference>
<evidence type="ECO:0000256" key="4">
    <source>
        <dbReference type="ARBA" id="ARBA00022679"/>
    </source>
</evidence>
<dbReference type="InterPro" id="IPR003018">
    <property type="entry name" value="GAF"/>
</dbReference>
<dbReference type="Gene3D" id="1.10.287.130">
    <property type="match status" value="1"/>
</dbReference>
<dbReference type="InterPro" id="IPR029150">
    <property type="entry name" value="dCache_3"/>
</dbReference>
<keyword evidence="8" id="KW-0902">Two-component regulatory system</keyword>
<feature type="transmembrane region" description="Helical" evidence="12">
    <location>
        <begin position="512"/>
        <end position="539"/>
    </location>
</feature>
<dbReference type="SUPFAM" id="SSF55785">
    <property type="entry name" value="PYP-like sensor domain (PAS domain)"/>
    <property type="match status" value="1"/>
</dbReference>
<reference evidence="17 18" key="1">
    <citation type="submission" date="2008-05" db="EMBL/GenBank/DDBJ databases">
        <title>Complete sequence of Chlorobium limicola DSM 245.</title>
        <authorList>
            <consortium name="US DOE Joint Genome Institute"/>
            <person name="Lucas S."/>
            <person name="Copeland A."/>
            <person name="Lapidus A."/>
            <person name="Glavina del Rio T."/>
            <person name="Dalin E."/>
            <person name="Tice H."/>
            <person name="Bruce D."/>
            <person name="Goodwin L."/>
            <person name="Pitluck S."/>
            <person name="Schmutz J."/>
            <person name="Larimer F."/>
            <person name="Land M."/>
            <person name="Hauser L."/>
            <person name="Kyrpides N."/>
            <person name="Ovchinnikova G."/>
            <person name="Zhao F."/>
            <person name="Li T."/>
            <person name="Liu Z."/>
            <person name="Overmann J."/>
            <person name="Bryant D.A."/>
            <person name="Richardson P."/>
        </authorList>
    </citation>
    <scope>NUCLEOTIDE SEQUENCE [LARGE SCALE GENOMIC DNA]</scope>
    <source>
        <strain evidence="18">DSM 245 / NBRC 103803 / 6330</strain>
    </source>
</reference>
<dbReference type="PROSITE" id="PS50109">
    <property type="entry name" value="HIS_KIN"/>
    <property type="match status" value="1"/>
</dbReference>
<sequence length="1397" mass="156656" precursor="true">MGLMKKNVSGGIIAVILLLSILLLSGWAIYVADRQLRAGLLAEMMMMRQEIGHVELQALTGTAADLDKSGYQELKGLLSSVCRVRTKCRFVYLIGMKPEGTLFFYADSEPEGSPDISPAGQIYQEASGRLRNVFTSGKADVEGPLPDRWGIWVSGFLPVIDNRSGKIVAVLGMDIEAADWAWDIASRSALPIGGIVVISIVVASFLFSSLRSDDTLSSPVLEKLFPFLVIVFIVLATGFASLLFWMQDRRLEDVIRQTEAEVLMQFRTSLFVQSDGLEIALNVIESDSLIADALLERQRETLYRKYLPLFDHLQKDHGVSYFCFSDSSRRCLLRMHDIEKRNELNSRFTILQAQKTRKIATGIELDPDGMLTLRVVMPVIHDGVIAGYVDIAKEIKDVADHIHFTQGLAMAFFLDKPLLKRTAWESAMQKLGRESDWNRFADNVLVFTTLPRFPEAFDSCLSQSRGRSFLQTADVEWNGKSWRVAALPFEDVSGRLIGRILVLQDVSAFKAVLFRIISFSGGSLVVILALFFGLLYNLLKRIDRGVINRERELIESRERYMLAVNGSNDGIWDWNLKSNALFLSPKWKMMIGYYDDTVSPDTYDAFEDRLHPDDKEPYRRHLQQYLKGELPVFSTEFRFLHRNGSYMWILGKGEALRDKQGMPYRMAGSFSDITSRKKAGEELMHRSAFQLVLMELAIGFVNKPLEELDSSINRALALVGAFLNVDRTYLFRYDFEKETMSNTHEWCSEGISAEKDNLQNIPNSSLPDWVFTHLKGRIIHIPNVQELPEDSSLKSILELQGIQSLISLPLVYGEQCFGFAGFDAVREKKNWGDEEISLLRVLTELFTNAELRYRHETALLDARLAAEAANRAKSEFLANMSHEIRTPMNGVIGMTRLLLNTSLAEEQRSFAQTALASGESLLTVINDILDFSKIEAGKLELEEISFDLRLLLDDFAAIMAVKAGDKGLEFICAALPDVPVRFIGDPDRIRQILTNLAGNAVKFTHKGEVAVYVSLLRETDEEVLVRFSVKDTGIGIPREKLDRLFRSFTQVDASMTRKYGGTGLGLAISRQLVELMSGEIGVNSQSGIGSEFWFTLSLKKNIFPSENGQYPLDSITGTRLLVVDDNAENRNMLRMLLTSWGVRVSEVSCASTAIERLRQAAEEGDPFRIAIIDMEMPEIDGLMLGRSIKDETALADTALLMMNSIGRRPDNEKLRRSGFFSFLVKPVRQSELYNTVSEVLFSRDIDPCNAESLQEKLAAGSVTLSEAVDSEKNDSPVRILLAEDSAVNQLVVTGILSKLGYVVDPVFNGQEALARLREFAYDLVIMDIQMPEMDGLEATRIIRDQASAVLRHDVPVIALTAHAMHGDREICLQSGMNDYVSKPIDPPALIGVIKKWL</sequence>
<dbReference type="SMART" id="SM00065">
    <property type="entry name" value="GAF"/>
    <property type="match status" value="1"/>
</dbReference>
<evidence type="ECO:0000256" key="3">
    <source>
        <dbReference type="ARBA" id="ARBA00022553"/>
    </source>
</evidence>
<dbReference type="EC" id="2.7.13.3" evidence="2"/>
<dbReference type="PROSITE" id="PS50110">
    <property type="entry name" value="RESPONSE_REGULATORY"/>
    <property type="match status" value="2"/>
</dbReference>
<dbReference type="PROSITE" id="PS50112">
    <property type="entry name" value="PAS"/>
    <property type="match status" value="1"/>
</dbReference>
<dbReference type="SUPFAM" id="SSF55874">
    <property type="entry name" value="ATPase domain of HSP90 chaperone/DNA topoisomerase II/histidine kinase"/>
    <property type="match status" value="1"/>
</dbReference>
<keyword evidence="3 11" id="KW-0597">Phosphoprotein</keyword>
<comment type="catalytic activity">
    <reaction evidence="1">
        <text>ATP + protein L-histidine = ADP + protein N-phospho-L-histidine.</text>
        <dbReference type="EC" id="2.7.13.3"/>
    </reaction>
</comment>
<feature type="domain" description="Response regulatory" evidence="14">
    <location>
        <begin position="1278"/>
        <end position="1397"/>
    </location>
</feature>
<dbReference type="Gene3D" id="3.40.50.2300">
    <property type="match status" value="2"/>
</dbReference>
<dbReference type="InterPro" id="IPR000014">
    <property type="entry name" value="PAS"/>
</dbReference>
<dbReference type="SUPFAM" id="SSF55781">
    <property type="entry name" value="GAF domain-like"/>
    <property type="match status" value="1"/>
</dbReference>
<dbReference type="GO" id="GO:0000155">
    <property type="term" value="F:phosphorelay sensor kinase activity"/>
    <property type="evidence" value="ECO:0007669"/>
    <property type="project" value="InterPro"/>
</dbReference>
<feature type="transmembrane region" description="Helical" evidence="12">
    <location>
        <begin position="189"/>
        <end position="207"/>
    </location>
</feature>
<organism evidence="17 18">
    <name type="scientific">Chlorobium limicola (strain DSM 245 / NBRC 103803 / 6330)</name>
    <dbReference type="NCBI Taxonomy" id="290315"/>
    <lineage>
        <taxon>Bacteria</taxon>
        <taxon>Pseudomonadati</taxon>
        <taxon>Chlorobiota</taxon>
        <taxon>Chlorobiia</taxon>
        <taxon>Chlorobiales</taxon>
        <taxon>Chlorobiaceae</taxon>
        <taxon>Chlorobium/Pelodictyon group</taxon>
        <taxon>Chlorobium</taxon>
    </lineage>
</organism>
<evidence type="ECO:0000256" key="6">
    <source>
        <dbReference type="ARBA" id="ARBA00022777"/>
    </source>
</evidence>
<protein>
    <recommendedName>
        <fullName evidence="10">Sensory/regulatory protein RpfC</fullName>
        <ecNumber evidence="2">2.7.13.3</ecNumber>
    </recommendedName>
</protein>
<dbReference type="InterPro" id="IPR036890">
    <property type="entry name" value="HATPase_C_sf"/>
</dbReference>
<dbReference type="InterPro" id="IPR003594">
    <property type="entry name" value="HATPase_dom"/>
</dbReference>
<dbReference type="Pfam" id="PF08447">
    <property type="entry name" value="PAS_3"/>
    <property type="match status" value="1"/>
</dbReference>
<evidence type="ECO:0000256" key="7">
    <source>
        <dbReference type="ARBA" id="ARBA00022840"/>
    </source>
</evidence>
<dbReference type="Pfam" id="PF01590">
    <property type="entry name" value="GAF"/>
    <property type="match status" value="1"/>
</dbReference>
<keyword evidence="12" id="KW-1133">Transmembrane helix</keyword>
<dbReference type="FunFam" id="3.30.565.10:FF:000010">
    <property type="entry name" value="Sensor histidine kinase RcsC"/>
    <property type="match status" value="1"/>
</dbReference>
<comment type="subunit">
    <text evidence="9">At low DSF concentrations, interacts with RpfF.</text>
</comment>
<evidence type="ECO:0000256" key="2">
    <source>
        <dbReference type="ARBA" id="ARBA00012438"/>
    </source>
</evidence>
<dbReference type="InterPro" id="IPR011006">
    <property type="entry name" value="CheY-like_superfamily"/>
</dbReference>
<dbReference type="SMART" id="SM00388">
    <property type="entry name" value="HisKA"/>
    <property type="match status" value="1"/>
</dbReference>
<dbReference type="CDD" id="cd00130">
    <property type="entry name" value="PAS"/>
    <property type="match status" value="1"/>
</dbReference>
<dbReference type="NCBIfam" id="TIGR00229">
    <property type="entry name" value="sensory_box"/>
    <property type="match status" value="1"/>
</dbReference>
<keyword evidence="12" id="KW-0472">Membrane</keyword>
<dbReference type="InterPro" id="IPR005467">
    <property type="entry name" value="His_kinase_dom"/>
</dbReference>
<evidence type="ECO:0000259" key="15">
    <source>
        <dbReference type="PROSITE" id="PS50112"/>
    </source>
</evidence>
<dbReference type="PRINTS" id="PR00344">
    <property type="entry name" value="BCTRLSENSOR"/>
</dbReference>
<dbReference type="SMART" id="SM00091">
    <property type="entry name" value="PAS"/>
    <property type="match status" value="1"/>
</dbReference>
<dbReference type="SUPFAM" id="SSF52172">
    <property type="entry name" value="CheY-like"/>
    <property type="match status" value="2"/>
</dbReference>
<name>B3EFL9_CHLL2</name>
<dbReference type="Proteomes" id="UP000008841">
    <property type="component" value="Chromosome"/>
</dbReference>
<keyword evidence="7" id="KW-0067">ATP-binding</keyword>
<keyword evidence="12" id="KW-0812">Transmembrane</keyword>
<evidence type="ECO:0000313" key="18">
    <source>
        <dbReference type="Proteomes" id="UP000008841"/>
    </source>
</evidence>
<keyword evidence="5" id="KW-0547">Nucleotide-binding</keyword>
<dbReference type="STRING" id="290315.Clim_1949"/>
<dbReference type="InterPro" id="IPR013655">
    <property type="entry name" value="PAS_fold_3"/>
</dbReference>
<feature type="transmembrane region" description="Helical" evidence="12">
    <location>
        <begin position="12"/>
        <end position="32"/>
    </location>
</feature>
<dbReference type="Pfam" id="PF14827">
    <property type="entry name" value="dCache_3"/>
    <property type="match status" value="1"/>
</dbReference>
<dbReference type="Pfam" id="PF00072">
    <property type="entry name" value="Response_reg"/>
    <property type="match status" value="2"/>
</dbReference>
<feature type="domain" description="Histidine kinase" evidence="13">
    <location>
        <begin position="879"/>
        <end position="1100"/>
    </location>
</feature>
<dbReference type="SUPFAM" id="SSF47384">
    <property type="entry name" value="Homodimeric domain of signal transducing histidine kinase"/>
    <property type="match status" value="1"/>
</dbReference>
<dbReference type="PANTHER" id="PTHR45339">
    <property type="entry name" value="HYBRID SIGNAL TRANSDUCTION HISTIDINE KINASE J"/>
    <property type="match status" value="1"/>
</dbReference>
<dbReference type="InterPro" id="IPR001789">
    <property type="entry name" value="Sig_transdc_resp-reg_receiver"/>
</dbReference>
<dbReference type="Gene3D" id="3.30.450.40">
    <property type="match status" value="1"/>
</dbReference>
<dbReference type="CDD" id="cd16922">
    <property type="entry name" value="HATPase_EvgS-ArcB-TorS-like"/>
    <property type="match status" value="1"/>
</dbReference>
<dbReference type="Gene3D" id="3.30.565.10">
    <property type="entry name" value="Histidine kinase-like ATPase, C-terminal domain"/>
    <property type="match status" value="1"/>
</dbReference>
<evidence type="ECO:0000256" key="10">
    <source>
        <dbReference type="ARBA" id="ARBA00068150"/>
    </source>
</evidence>
<keyword evidence="6 17" id="KW-0418">Kinase</keyword>
<dbReference type="Pfam" id="PF00512">
    <property type="entry name" value="HisKA"/>
    <property type="match status" value="1"/>
</dbReference>
<dbReference type="InterPro" id="IPR003661">
    <property type="entry name" value="HisK_dim/P_dom"/>
</dbReference>
<keyword evidence="4 17" id="KW-0808">Transferase</keyword>
<dbReference type="PANTHER" id="PTHR45339:SF1">
    <property type="entry name" value="HYBRID SIGNAL TRANSDUCTION HISTIDINE KINASE J"/>
    <property type="match status" value="1"/>
</dbReference>
<evidence type="ECO:0000256" key="5">
    <source>
        <dbReference type="ARBA" id="ARBA00022741"/>
    </source>
</evidence>
<dbReference type="InterPro" id="IPR001610">
    <property type="entry name" value="PAC"/>
</dbReference>
<dbReference type="InterPro" id="IPR029016">
    <property type="entry name" value="GAF-like_dom_sf"/>
</dbReference>
<proteinExistence type="predicted"/>
<feature type="domain" description="PAS" evidence="15">
    <location>
        <begin position="556"/>
        <end position="629"/>
    </location>
</feature>
<dbReference type="eggNOG" id="COG2205">
    <property type="taxonomic scope" value="Bacteria"/>
</dbReference>
<dbReference type="CDD" id="cd17546">
    <property type="entry name" value="REC_hyHK_CKI1_RcsC-like"/>
    <property type="match status" value="1"/>
</dbReference>
<dbReference type="HOGENOM" id="CLU_004075_0_0_10"/>
<dbReference type="SMART" id="SM00387">
    <property type="entry name" value="HATPase_c"/>
    <property type="match status" value="1"/>
</dbReference>
<evidence type="ECO:0000259" key="14">
    <source>
        <dbReference type="PROSITE" id="PS50110"/>
    </source>
</evidence>
<gene>
    <name evidence="17" type="ordered locus">Clim_1949</name>
</gene>
<evidence type="ECO:0000313" key="17">
    <source>
        <dbReference type="EMBL" id="ACD90981.1"/>
    </source>
</evidence>
<feature type="domain" description="PAC" evidence="16">
    <location>
        <begin position="633"/>
        <end position="685"/>
    </location>
</feature>
<evidence type="ECO:0000259" key="16">
    <source>
        <dbReference type="PROSITE" id="PS50113"/>
    </source>
</evidence>
<dbReference type="GO" id="GO:0005524">
    <property type="term" value="F:ATP binding"/>
    <property type="evidence" value="ECO:0007669"/>
    <property type="project" value="UniProtKB-KW"/>
</dbReference>
<evidence type="ECO:0000259" key="13">
    <source>
        <dbReference type="PROSITE" id="PS50109"/>
    </source>
</evidence>
<dbReference type="Pfam" id="PF02518">
    <property type="entry name" value="HATPase_c"/>
    <property type="match status" value="1"/>
</dbReference>
<dbReference type="FunFam" id="1.10.287.130:FF:000002">
    <property type="entry name" value="Two-component osmosensing histidine kinase"/>
    <property type="match status" value="1"/>
</dbReference>
<dbReference type="EMBL" id="CP001097">
    <property type="protein sequence ID" value="ACD90981.1"/>
    <property type="molecule type" value="Genomic_DNA"/>
</dbReference>